<accession>A0AAV7G8N5</accession>
<dbReference type="AlphaFoldDB" id="A0AAV7G8N5"/>
<organism evidence="1 2">
    <name type="scientific">Dendrobium chrysotoxum</name>
    <name type="common">Orchid</name>
    <dbReference type="NCBI Taxonomy" id="161865"/>
    <lineage>
        <taxon>Eukaryota</taxon>
        <taxon>Viridiplantae</taxon>
        <taxon>Streptophyta</taxon>
        <taxon>Embryophyta</taxon>
        <taxon>Tracheophyta</taxon>
        <taxon>Spermatophyta</taxon>
        <taxon>Magnoliopsida</taxon>
        <taxon>Liliopsida</taxon>
        <taxon>Asparagales</taxon>
        <taxon>Orchidaceae</taxon>
        <taxon>Epidendroideae</taxon>
        <taxon>Malaxideae</taxon>
        <taxon>Dendrobiinae</taxon>
        <taxon>Dendrobium</taxon>
    </lineage>
</organism>
<gene>
    <name evidence="1" type="ORF">IEQ34_019870</name>
</gene>
<keyword evidence="2" id="KW-1185">Reference proteome</keyword>
<evidence type="ECO:0000313" key="2">
    <source>
        <dbReference type="Proteomes" id="UP000775213"/>
    </source>
</evidence>
<protein>
    <submittedName>
        <fullName evidence="1">Uncharacterized protein</fullName>
    </submittedName>
</protein>
<dbReference type="EMBL" id="JAGFBR010000017">
    <property type="protein sequence ID" value="KAH0452571.1"/>
    <property type="molecule type" value="Genomic_DNA"/>
</dbReference>
<name>A0AAV7G8N5_DENCH</name>
<evidence type="ECO:0000313" key="1">
    <source>
        <dbReference type="EMBL" id="KAH0452571.1"/>
    </source>
</evidence>
<proteinExistence type="predicted"/>
<sequence>MTEEFNLKMWVCVSINFDAKKVIADMLESLKKRRRSQIWVHLMHFKAKVIGGVLKDNLDKRALGDNSTKQFIWPEFYRFHLMTELYSFAKTSTKLFCILLHVLTRS</sequence>
<dbReference type="Proteomes" id="UP000775213">
    <property type="component" value="Unassembled WGS sequence"/>
</dbReference>
<reference evidence="1 2" key="1">
    <citation type="journal article" date="2021" name="Hortic Res">
        <title>Chromosome-scale assembly of the Dendrobium chrysotoxum genome enhances the understanding of orchid evolution.</title>
        <authorList>
            <person name="Zhang Y."/>
            <person name="Zhang G.Q."/>
            <person name="Zhang D."/>
            <person name="Liu X.D."/>
            <person name="Xu X.Y."/>
            <person name="Sun W.H."/>
            <person name="Yu X."/>
            <person name="Zhu X."/>
            <person name="Wang Z.W."/>
            <person name="Zhao X."/>
            <person name="Zhong W.Y."/>
            <person name="Chen H."/>
            <person name="Yin W.L."/>
            <person name="Huang T."/>
            <person name="Niu S.C."/>
            <person name="Liu Z.J."/>
        </authorList>
    </citation>
    <scope>NUCLEOTIDE SEQUENCE [LARGE SCALE GENOMIC DNA]</scope>
    <source>
        <strain evidence="1">Lindl</strain>
    </source>
</reference>
<comment type="caution">
    <text evidence="1">The sequence shown here is derived from an EMBL/GenBank/DDBJ whole genome shotgun (WGS) entry which is preliminary data.</text>
</comment>